<dbReference type="Proteomes" id="UP001369086">
    <property type="component" value="Unassembled WGS sequence"/>
</dbReference>
<organism evidence="4 5">
    <name type="scientific">Huso huso</name>
    <name type="common">Beluga</name>
    <name type="synonym">Acipenser huso</name>
    <dbReference type="NCBI Taxonomy" id="61971"/>
    <lineage>
        <taxon>Eukaryota</taxon>
        <taxon>Metazoa</taxon>
        <taxon>Chordata</taxon>
        <taxon>Craniata</taxon>
        <taxon>Vertebrata</taxon>
        <taxon>Euteleostomi</taxon>
        <taxon>Actinopterygii</taxon>
        <taxon>Chondrostei</taxon>
        <taxon>Acipenseriformes</taxon>
        <taxon>Acipenseridae</taxon>
        <taxon>Huso</taxon>
    </lineage>
</organism>
<reference evidence="4 5" key="1">
    <citation type="submission" date="2021-05" db="EMBL/GenBank/DDBJ databases">
        <authorList>
            <person name="Zahm M."/>
            <person name="Klopp C."/>
            <person name="Cabau C."/>
            <person name="Kuhl H."/>
            <person name="Suciu R."/>
            <person name="Ciorpac M."/>
            <person name="Holostenco D."/>
            <person name="Gessner J."/>
            <person name="Wuertz S."/>
            <person name="Hohne C."/>
            <person name="Stock M."/>
            <person name="Gislard M."/>
            <person name="Lluch J."/>
            <person name="Milhes M."/>
            <person name="Lampietro C."/>
            <person name="Lopez Roques C."/>
            <person name="Donnadieu C."/>
            <person name="Du K."/>
            <person name="Schartl M."/>
            <person name="Guiguen Y."/>
        </authorList>
    </citation>
    <scope>NUCLEOTIDE SEQUENCE [LARGE SCALE GENOMIC DNA]</scope>
    <source>
        <strain evidence="4">Hh-F2</strain>
        <tissue evidence="4">Blood</tissue>
    </source>
</reference>
<evidence type="ECO:0000256" key="2">
    <source>
        <dbReference type="SAM" id="SignalP"/>
    </source>
</evidence>
<sequence length="66" mass="7124">MLGIKILIPAVLALTLVLISYNTADAFFAGPGSCCISYSTNMIHLRAIRTYTKQESTGLCNIDAIM</sequence>
<feature type="domain" description="Chemokine interleukin-8-like" evidence="3">
    <location>
        <begin position="33"/>
        <end position="65"/>
    </location>
</feature>
<proteinExistence type="predicted"/>
<dbReference type="EMBL" id="JAHFZB010000019">
    <property type="protein sequence ID" value="KAK6478529.1"/>
    <property type="molecule type" value="Genomic_DNA"/>
</dbReference>
<protein>
    <submittedName>
        <fullName evidence="4">C-C motif chemokine 20-like</fullName>
    </submittedName>
</protein>
<keyword evidence="1" id="KW-0202">Cytokine</keyword>
<feature type="signal peptide" evidence="2">
    <location>
        <begin position="1"/>
        <end position="26"/>
    </location>
</feature>
<evidence type="ECO:0000313" key="4">
    <source>
        <dbReference type="EMBL" id="KAK6478529.1"/>
    </source>
</evidence>
<dbReference type="SUPFAM" id="SSF54117">
    <property type="entry name" value="Interleukin 8-like chemokines"/>
    <property type="match status" value="1"/>
</dbReference>
<keyword evidence="5" id="KW-1185">Reference proteome</keyword>
<dbReference type="Gene3D" id="2.40.50.40">
    <property type="match status" value="1"/>
</dbReference>
<evidence type="ECO:0000259" key="3">
    <source>
        <dbReference type="Pfam" id="PF00048"/>
    </source>
</evidence>
<dbReference type="Pfam" id="PF00048">
    <property type="entry name" value="IL8"/>
    <property type="match status" value="1"/>
</dbReference>
<evidence type="ECO:0000256" key="1">
    <source>
        <dbReference type="ARBA" id="ARBA00022514"/>
    </source>
</evidence>
<dbReference type="InterPro" id="IPR036048">
    <property type="entry name" value="Interleukin_8-like_sf"/>
</dbReference>
<gene>
    <name evidence="4" type="ORF">HHUSO_G20863</name>
</gene>
<keyword evidence="2" id="KW-0732">Signal</keyword>
<feature type="chain" id="PRO_5047482076" evidence="2">
    <location>
        <begin position="27"/>
        <end position="66"/>
    </location>
</feature>
<accession>A0ABR0Z1I0</accession>
<evidence type="ECO:0000313" key="5">
    <source>
        <dbReference type="Proteomes" id="UP001369086"/>
    </source>
</evidence>
<comment type="caution">
    <text evidence="4">The sequence shown here is derived from an EMBL/GenBank/DDBJ whole genome shotgun (WGS) entry which is preliminary data.</text>
</comment>
<dbReference type="InterPro" id="IPR001811">
    <property type="entry name" value="Chemokine_IL8-like_dom"/>
</dbReference>
<name>A0ABR0Z1I0_HUSHU</name>